<reference evidence="3 4" key="1">
    <citation type="submission" date="2018-09" db="EMBL/GenBank/DDBJ databases">
        <authorList>
            <person name="Postec A."/>
        </authorList>
    </citation>
    <scope>NUCLEOTIDE SEQUENCE [LARGE SCALE GENOMIC DNA]</scope>
    <source>
        <strain evidence="3">70B-A</strain>
    </source>
</reference>
<dbReference type="PANTHER" id="PTHR47618:SF1">
    <property type="entry name" value="BIFUNCTIONAL OLIGORIBONUCLEASE AND PAP PHOSPHATASE NRNA"/>
    <property type="match status" value="1"/>
</dbReference>
<evidence type="ECO:0008006" key="5">
    <source>
        <dbReference type="Google" id="ProtNLM"/>
    </source>
</evidence>
<accession>A0A3P7PES6</accession>
<dbReference type="RefSeq" id="WP_125136725.1">
    <property type="nucleotide sequence ID" value="NZ_LR130778.1"/>
</dbReference>
<sequence>MANRFQILLNVLKKQNKVYIQPHNIPDPDALASSFALGLLLERFGIPSKIIYGDSIEKVNSKRMVDMFNIKIECIEEGFSIEKDDFIIFIDAQRGNSNLTDLQAKRVGVIDHHDKMTKAKYEYEDIRTEMGACSSMVTGYYQEMGVEPSLEAATALVYGIMTDTDNLTRYNNNADAEMFYWLYKYADFTMIKNLRMNEIGKADIYAYAKALQNIEIYGNIGFIHIEDCNDSLLGTISDMVYTIEGVAIVVSYAKREDGIKFSIRSGLGGVKANNLVQYILNHQGVGGGHGEMAGGFIRKSEMQFLENKELNTYVRYRVLSYLEKENSL</sequence>
<feature type="domain" description="DHHA1" evidence="2">
    <location>
        <begin position="226"/>
        <end position="302"/>
    </location>
</feature>
<feature type="domain" description="DDH" evidence="1">
    <location>
        <begin position="17"/>
        <end position="160"/>
    </location>
</feature>
<organism evidence="3 4">
    <name type="scientific">Petrocella atlantisensis</name>
    <dbReference type="NCBI Taxonomy" id="2173034"/>
    <lineage>
        <taxon>Bacteria</taxon>
        <taxon>Bacillati</taxon>
        <taxon>Bacillota</taxon>
        <taxon>Clostridia</taxon>
        <taxon>Lachnospirales</taxon>
        <taxon>Vallitaleaceae</taxon>
        <taxon>Petrocella</taxon>
    </lineage>
</organism>
<proteinExistence type="predicted"/>
<dbReference type="InterPro" id="IPR038763">
    <property type="entry name" value="DHH_sf"/>
</dbReference>
<keyword evidence="4" id="KW-1185">Reference proteome</keyword>
<dbReference type="SUPFAM" id="SSF64182">
    <property type="entry name" value="DHH phosphoesterases"/>
    <property type="match status" value="1"/>
</dbReference>
<dbReference type="Gene3D" id="3.90.1640.10">
    <property type="entry name" value="inorganic pyrophosphatase (n-terminal core)"/>
    <property type="match status" value="1"/>
</dbReference>
<dbReference type="InterPro" id="IPR051319">
    <property type="entry name" value="Oligoribo/pAp-PDE_c-di-AMP_PDE"/>
</dbReference>
<dbReference type="OrthoDB" id="5896813at2"/>
<dbReference type="Pfam" id="PF01368">
    <property type="entry name" value="DHH"/>
    <property type="match status" value="1"/>
</dbReference>
<dbReference type="EMBL" id="LR130778">
    <property type="protein sequence ID" value="VDN47408.1"/>
    <property type="molecule type" value="Genomic_DNA"/>
</dbReference>
<evidence type="ECO:0000259" key="1">
    <source>
        <dbReference type="Pfam" id="PF01368"/>
    </source>
</evidence>
<protein>
    <recommendedName>
        <fullName evidence="5">DHH family phosphoesterase</fullName>
    </recommendedName>
</protein>
<dbReference type="KEGG" id="cbar:PATL70BA_1523"/>
<evidence type="ECO:0000313" key="3">
    <source>
        <dbReference type="EMBL" id="VDN47408.1"/>
    </source>
</evidence>
<dbReference type="InterPro" id="IPR003156">
    <property type="entry name" value="DHHA1_dom"/>
</dbReference>
<gene>
    <name evidence="3" type="ORF">PATL70BA_1523</name>
</gene>
<evidence type="ECO:0000313" key="4">
    <source>
        <dbReference type="Proteomes" id="UP000279029"/>
    </source>
</evidence>
<evidence type="ECO:0000259" key="2">
    <source>
        <dbReference type="Pfam" id="PF02272"/>
    </source>
</evidence>
<dbReference type="AlphaFoldDB" id="A0A3P7PES6"/>
<dbReference type="PANTHER" id="PTHR47618">
    <property type="entry name" value="BIFUNCTIONAL OLIGORIBONUCLEASE AND PAP PHOSPHATASE NRNA"/>
    <property type="match status" value="1"/>
</dbReference>
<dbReference type="GO" id="GO:0003676">
    <property type="term" value="F:nucleic acid binding"/>
    <property type="evidence" value="ECO:0007669"/>
    <property type="project" value="InterPro"/>
</dbReference>
<dbReference type="Gene3D" id="3.10.310.30">
    <property type="match status" value="1"/>
</dbReference>
<name>A0A3P7PES6_9FIRM</name>
<dbReference type="Proteomes" id="UP000279029">
    <property type="component" value="Chromosome"/>
</dbReference>
<dbReference type="Pfam" id="PF02272">
    <property type="entry name" value="DHHA1"/>
    <property type="match status" value="1"/>
</dbReference>
<dbReference type="InterPro" id="IPR001667">
    <property type="entry name" value="DDH_dom"/>
</dbReference>